<evidence type="ECO:0000256" key="1">
    <source>
        <dbReference type="ARBA" id="ARBA00004430"/>
    </source>
</evidence>
<organism evidence="7 9">
    <name type="scientific">Eublepharis macularius</name>
    <name type="common">Leopard gecko</name>
    <name type="synonym">Cyrtodactylus macularius</name>
    <dbReference type="NCBI Taxonomy" id="481883"/>
    <lineage>
        <taxon>Eukaryota</taxon>
        <taxon>Metazoa</taxon>
        <taxon>Chordata</taxon>
        <taxon>Craniata</taxon>
        <taxon>Vertebrata</taxon>
        <taxon>Euteleostomi</taxon>
        <taxon>Lepidosauria</taxon>
        <taxon>Squamata</taxon>
        <taxon>Bifurcata</taxon>
        <taxon>Gekkota</taxon>
        <taxon>Eublepharidae</taxon>
        <taxon>Eublepharinae</taxon>
        <taxon>Eublepharis</taxon>
    </lineage>
</organism>
<comment type="subcellular location">
    <subcellularLocation>
        <location evidence="1">Cytoplasm</location>
        <location evidence="1">Cytoskeleton</location>
        <location evidence="1">Cilium axoneme</location>
    </subcellularLocation>
</comment>
<keyword evidence="4" id="KW-0966">Cell projection</keyword>
<dbReference type="GO" id="GO:0035082">
    <property type="term" value="P:axoneme assembly"/>
    <property type="evidence" value="ECO:0007669"/>
    <property type="project" value="InterPro"/>
</dbReference>
<dbReference type="RefSeq" id="XP_054853715.1">
    <property type="nucleotide sequence ID" value="XM_054997740.1"/>
</dbReference>
<feature type="region of interest" description="Disordered" evidence="6">
    <location>
        <begin position="1"/>
        <end position="34"/>
    </location>
</feature>
<dbReference type="InterPro" id="IPR026507">
    <property type="entry name" value="PIRC1/2"/>
</dbReference>
<evidence type="ECO:0000256" key="6">
    <source>
        <dbReference type="SAM" id="MobiDB-lite"/>
    </source>
</evidence>
<dbReference type="GO" id="GO:0005879">
    <property type="term" value="C:axonemal microtubule"/>
    <property type="evidence" value="ECO:0007669"/>
    <property type="project" value="InterPro"/>
</dbReference>
<dbReference type="Proteomes" id="UP001190640">
    <property type="component" value="Chromosome 14"/>
</dbReference>
<dbReference type="PANTHER" id="PTHR20899:SF1">
    <property type="entry name" value="PIERCER OF MICROTUBULE WALL 1 PROTEIN"/>
    <property type="match status" value="1"/>
</dbReference>
<protein>
    <submittedName>
        <fullName evidence="8 9">Piercer of microtubule wall 1 protein isoform X1</fullName>
    </submittedName>
</protein>
<accession>A0AA97KDK6</accession>
<dbReference type="Pfam" id="PF14892">
    <property type="entry name" value="PIRC1_2"/>
    <property type="match status" value="1"/>
</dbReference>
<evidence type="ECO:0000256" key="2">
    <source>
        <dbReference type="ARBA" id="ARBA00022490"/>
    </source>
</evidence>
<keyword evidence="2" id="KW-0963">Cytoplasm</keyword>
<dbReference type="RefSeq" id="XP_054853716.1">
    <property type="nucleotide sequence ID" value="XM_054997741.1"/>
</dbReference>
<keyword evidence="3" id="KW-0206">Cytoskeleton</keyword>
<dbReference type="AlphaFoldDB" id="A0AA97KDK6"/>
<evidence type="ECO:0000256" key="3">
    <source>
        <dbReference type="ARBA" id="ARBA00023212"/>
    </source>
</evidence>
<gene>
    <name evidence="8 9" type="primary">PIERCE1</name>
</gene>
<dbReference type="GeneID" id="129342145"/>
<dbReference type="KEGG" id="emc:129342145"/>
<evidence type="ECO:0000256" key="5">
    <source>
        <dbReference type="ARBA" id="ARBA00038014"/>
    </source>
</evidence>
<dbReference type="CTD" id="138162"/>
<keyword evidence="7" id="KW-1185">Reference proteome</keyword>
<evidence type="ECO:0000313" key="9">
    <source>
        <dbReference type="RefSeq" id="XP_054853716.1"/>
    </source>
</evidence>
<evidence type="ECO:0000313" key="7">
    <source>
        <dbReference type="Proteomes" id="UP001190640"/>
    </source>
</evidence>
<evidence type="ECO:0000256" key="4">
    <source>
        <dbReference type="ARBA" id="ARBA00023273"/>
    </source>
</evidence>
<name>A0AA97KDK6_EUBMA</name>
<dbReference type="PANTHER" id="PTHR20899">
    <property type="entry name" value="PIERCE HOMOLOG"/>
    <property type="match status" value="1"/>
</dbReference>
<proteinExistence type="inferred from homology"/>
<reference evidence="8 9" key="1">
    <citation type="submission" date="2025-04" db="UniProtKB">
        <authorList>
            <consortium name="RefSeq"/>
        </authorList>
    </citation>
    <scope>IDENTIFICATION</scope>
    <source>
        <tissue evidence="8 9">Blood</tissue>
    </source>
</reference>
<sequence length="146" mass="16850">MSQEDSLAEAAGPCKKGEDKEDQQTSDYYQVHENLPPRFNRPGWFRGYRIKERNPLFRTTNMDYGRKPPTVHEMPVNTREGTITTCFHVSPHTFTDHLIKFGMYRNTGINTSTEKSDVTGPDNLITYFDTFNFHPSYRTGGPSFCE</sequence>
<comment type="similarity">
    <text evidence="5">Belongs to the PIERCE1 family.</text>
</comment>
<evidence type="ECO:0000313" key="8">
    <source>
        <dbReference type="RefSeq" id="XP_054853715.1"/>
    </source>
</evidence>